<proteinExistence type="predicted"/>
<dbReference type="AlphaFoldDB" id="A0A3P7JG90"/>
<sequence>MELLQLLAVSANLQAGLSNPPVYWINYVNQLDQCYSAFYENAANYVYSAFGPISKKKKYKTLRLADTLMHSEILIDFSLQKLANRKGSEQNIRLFWQSFVQEMFFANEVIWGNYVIGLGPADSKLWMFVSLTLMWELASTLDG</sequence>
<dbReference type="Pfam" id="PF10328">
    <property type="entry name" value="7TM_GPCR_Srx"/>
    <property type="match status" value="1"/>
</dbReference>
<feature type="signal peptide" evidence="1">
    <location>
        <begin position="1"/>
        <end position="18"/>
    </location>
</feature>
<evidence type="ECO:0000313" key="4">
    <source>
        <dbReference type="Proteomes" id="UP000270094"/>
    </source>
</evidence>
<feature type="domain" description="7TM GPCR serpentine receptor class x (Srx)" evidence="2">
    <location>
        <begin position="80"/>
        <end position="143"/>
    </location>
</feature>
<organism evidence="3 4">
    <name type="scientific">Strongylus vulgaris</name>
    <name type="common">Blood worm</name>
    <dbReference type="NCBI Taxonomy" id="40348"/>
    <lineage>
        <taxon>Eukaryota</taxon>
        <taxon>Metazoa</taxon>
        <taxon>Ecdysozoa</taxon>
        <taxon>Nematoda</taxon>
        <taxon>Chromadorea</taxon>
        <taxon>Rhabditida</taxon>
        <taxon>Rhabditina</taxon>
        <taxon>Rhabditomorpha</taxon>
        <taxon>Strongyloidea</taxon>
        <taxon>Strongylidae</taxon>
        <taxon>Strongylus</taxon>
    </lineage>
</organism>
<accession>A0A3P7JG90</accession>
<name>A0A3P7JG90_STRVU</name>
<dbReference type="InterPro" id="IPR019430">
    <property type="entry name" value="7TM_GPCR_serpentine_rcpt_Srx"/>
</dbReference>
<feature type="chain" id="PRO_5018233177" description="7TM GPCR serpentine receptor class x (Srx) domain-containing protein" evidence="1">
    <location>
        <begin position="19"/>
        <end position="143"/>
    </location>
</feature>
<reference evidence="3 4" key="1">
    <citation type="submission" date="2018-11" db="EMBL/GenBank/DDBJ databases">
        <authorList>
            <consortium name="Pathogen Informatics"/>
        </authorList>
    </citation>
    <scope>NUCLEOTIDE SEQUENCE [LARGE SCALE GENOMIC DNA]</scope>
</reference>
<keyword evidence="4" id="KW-1185">Reference proteome</keyword>
<dbReference type="OrthoDB" id="5873047at2759"/>
<evidence type="ECO:0000313" key="3">
    <source>
        <dbReference type="EMBL" id="VDM75107.1"/>
    </source>
</evidence>
<keyword evidence="1" id="KW-0732">Signal</keyword>
<gene>
    <name evidence="3" type="ORF">SVUK_LOCUS10105</name>
</gene>
<protein>
    <recommendedName>
        <fullName evidence="2">7TM GPCR serpentine receptor class x (Srx) domain-containing protein</fullName>
    </recommendedName>
</protein>
<evidence type="ECO:0000259" key="2">
    <source>
        <dbReference type="Pfam" id="PF10328"/>
    </source>
</evidence>
<evidence type="ECO:0000256" key="1">
    <source>
        <dbReference type="SAM" id="SignalP"/>
    </source>
</evidence>
<dbReference type="EMBL" id="UYYB01094933">
    <property type="protein sequence ID" value="VDM75107.1"/>
    <property type="molecule type" value="Genomic_DNA"/>
</dbReference>
<dbReference type="Proteomes" id="UP000270094">
    <property type="component" value="Unassembled WGS sequence"/>
</dbReference>